<name>A0ABS9MQ78_9BURK</name>
<keyword evidence="1" id="KW-0812">Transmembrane</keyword>
<evidence type="ECO:0000313" key="3">
    <source>
        <dbReference type="Proteomes" id="UP001297600"/>
    </source>
</evidence>
<comment type="caution">
    <text evidence="2">The sequence shown here is derived from an EMBL/GenBank/DDBJ whole genome shotgun (WGS) entry which is preliminary data.</text>
</comment>
<keyword evidence="1" id="KW-0472">Membrane</keyword>
<reference evidence="2 3" key="1">
    <citation type="submission" date="2022-02" db="EMBL/GenBank/DDBJ databases">
        <title>Mesosutterella porci, a novel member of the family Sutterellaceae from pig feces.</title>
        <authorList>
            <person name="Wylensek D."/>
            <person name="Clavel T."/>
        </authorList>
    </citation>
    <scope>NUCLEOTIDE SEQUENCE [LARGE SCALE GENOMIC DNA]</scope>
    <source>
        <strain evidence="3">oilRF-744-wt-GAM-9</strain>
    </source>
</reference>
<keyword evidence="1" id="KW-1133">Transmembrane helix</keyword>
<dbReference type="Pfam" id="PF11026">
    <property type="entry name" value="DUF2721"/>
    <property type="match status" value="1"/>
</dbReference>
<evidence type="ECO:0000313" key="2">
    <source>
        <dbReference type="EMBL" id="MCG5030755.1"/>
    </source>
</evidence>
<accession>A0ABS9MQ78</accession>
<dbReference type="Proteomes" id="UP001297600">
    <property type="component" value="Unassembled WGS sequence"/>
</dbReference>
<feature type="transmembrane region" description="Helical" evidence="1">
    <location>
        <begin position="110"/>
        <end position="128"/>
    </location>
</feature>
<proteinExistence type="predicted"/>
<evidence type="ECO:0000256" key="1">
    <source>
        <dbReference type="SAM" id="Phobius"/>
    </source>
</evidence>
<feature type="transmembrane region" description="Helical" evidence="1">
    <location>
        <begin position="6"/>
        <end position="27"/>
    </location>
</feature>
<dbReference type="InterPro" id="IPR021279">
    <property type="entry name" value="DUF2721"/>
</dbReference>
<keyword evidence="3" id="KW-1185">Reference proteome</keyword>
<dbReference type="EMBL" id="JAKNCT010000005">
    <property type="protein sequence ID" value="MCG5030755.1"/>
    <property type="molecule type" value="Genomic_DNA"/>
</dbReference>
<protein>
    <submittedName>
        <fullName evidence="2">DUF2721 domain-containing protein</fullName>
    </submittedName>
</protein>
<gene>
    <name evidence="2" type="ORF">MAF45_04755</name>
</gene>
<sequence>MAVQFSSVLLSALTPVTLISGVGLLLLSMTNRYSHATNRIRELLREKASQSDKLIDPELDASIELIYKRAWYLRRAMLCMAVSVTFSACIVLCNVLDALFGIRLDVPESVLLLCGMALTVVSMMYFVLEISTSLHALGLTVHPRVHKKN</sequence>
<organism evidence="2 3">
    <name type="scientific">Mesosutterella porci</name>
    <dbReference type="NCBI Taxonomy" id="2915351"/>
    <lineage>
        <taxon>Bacteria</taxon>
        <taxon>Pseudomonadati</taxon>
        <taxon>Pseudomonadota</taxon>
        <taxon>Betaproteobacteria</taxon>
        <taxon>Burkholderiales</taxon>
        <taxon>Sutterellaceae</taxon>
        <taxon>Mesosutterella</taxon>
    </lineage>
</organism>
<dbReference type="RefSeq" id="WP_237978411.1">
    <property type="nucleotide sequence ID" value="NZ_JAKNCT010000005.1"/>
</dbReference>
<feature type="transmembrane region" description="Helical" evidence="1">
    <location>
        <begin position="78"/>
        <end position="104"/>
    </location>
</feature>